<reference evidence="2" key="2">
    <citation type="submission" date="2015-11" db="EMBL/GenBank/DDBJ databases">
        <authorList>
            <person name="Zhang Y."/>
            <person name="Guo Z."/>
        </authorList>
    </citation>
    <scope>NUCLEOTIDE SEQUENCE</scope>
</reference>
<protein>
    <submittedName>
        <fullName evidence="2">Expressed protein</fullName>
    </submittedName>
</protein>
<keyword evidence="3" id="KW-1185">Reference proteome</keyword>
<name>A0A087VWQ6_ECHMU</name>
<evidence type="ECO:0000313" key="2">
    <source>
        <dbReference type="EMBL" id="CDI96614.1"/>
    </source>
</evidence>
<dbReference type="EMBL" id="LN902530">
    <property type="protein sequence ID" value="CDI96614.1"/>
    <property type="molecule type" value="Genomic_DNA"/>
</dbReference>
<dbReference type="Proteomes" id="UP000017246">
    <property type="component" value="Unassembled WGS sequence"/>
</dbReference>
<dbReference type="STRING" id="6211.A0A087VWQ6"/>
<dbReference type="OrthoDB" id="5512at2759"/>
<accession>A0A087VWQ6</accession>
<sequence>MALRSADNRMDAPRDASGKAYDGFSGQAPSVRDTAVWESVCGMCDLTASLTIFQQFMCSYHPLTCQ</sequence>
<evidence type="ECO:0000256" key="1">
    <source>
        <dbReference type="SAM" id="MobiDB-lite"/>
    </source>
</evidence>
<organism evidence="2 3">
    <name type="scientific">Echinococcus multilocularis</name>
    <name type="common">Fox tapeworm</name>
    <dbReference type="NCBI Taxonomy" id="6211"/>
    <lineage>
        <taxon>Eukaryota</taxon>
        <taxon>Metazoa</taxon>
        <taxon>Spiralia</taxon>
        <taxon>Lophotrochozoa</taxon>
        <taxon>Platyhelminthes</taxon>
        <taxon>Cestoda</taxon>
        <taxon>Eucestoda</taxon>
        <taxon>Cyclophyllidea</taxon>
        <taxon>Taeniidae</taxon>
        <taxon>Echinococcus</taxon>
    </lineage>
</organism>
<feature type="compositionally biased region" description="Basic and acidic residues" evidence="1">
    <location>
        <begin position="1"/>
        <end position="17"/>
    </location>
</feature>
<reference evidence="2" key="1">
    <citation type="journal article" date="2013" name="Nature">
        <title>The genomes of four tapeworm species reveal adaptations to parasitism.</title>
        <authorList>
            <person name="Tsai I.J."/>
            <person name="Zarowiecki M."/>
            <person name="Holroyd N."/>
            <person name="Garciarrubio A."/>
            <person name="Sanchez-Flores A."/>
            <person name="Brooks K.L."/>
            <person name="Tracey A."/>
            <person name="Bobes R.J."/>
            <person name="Fragoso G."/>
            <person name="Sciutto E."/>
            <person name="Aslett M."/>
            <person name="Beasley H."/>
            <person name="Bennett H.M."/>
            <person name="Cai J."/>
            <person name="Camicia F."/>
            <person name="Clark R."/>
            <person name="Cucher M."/>
            <person name="De Silva N."/>
            <person name="Day T.A."/>
            <person name="Deplazes P."/>
            <person name="Estrada K."/>
            <person name="Fernandez C."/>
            <person name="Holland P.W."/>
            <person name="Hou J."/>
            <person name="Hu S."/>
            <person name="Huckvale T."/>
            <person name="Hung S.S."/>
            <person name="Kamenetzky L."/>
            <person name="Keane J.A."/>
            <person name="Kiss F."/>
            <person name="Koziol U."/>
            <person name="Lambert O."/>
            <person name="Liu K."/>
            <person name="Luo X."/>
            <person name="Luo Y."/>
            <person name="Macchiaroli N."/>
            <person name="Nichol S."/>
            <person name="Paps J."/>
            <person name="Parkinson J."/>
            <person name="Pouchkina-Stantcheva N."/>
            <person name="Riddiford N."/>
            <person name="Rosenzvit M."/>
            <person name="Salinas G."/>
            <person name="Wasmuth J.D."/>
            <person name="Zamanian M."/>
            <person name="Zheng Y."/>
            <person name="Cai X."/>
            <person name="Soberon X."/>
            <person name="Olson P.D."/>
            <person name="Laclette J.P."/>
            <person name="Brehm K."/>
            <person name="Berriman M."/>
            <person name="Garciarrubio A."/>
            <person name="Bobes R.J."/>
            <person name="Fragoso G."/>
            <person name="Sanchez-Flores A."/>
            <person name="Estrada K."/>
            <person name="Cevallos M.A."/>
            <person name="Morett E."/>
            <person name="Gonzalez V."/>
            <person name="Portillo T."/>
            <person name="Ochoa-Leyva A."/>
            <person name="Jose M.V."/>
            <person name="Sciutto E."/>
            <person name="Landa A."/>
            <person name="Jimenez L."/>
            <person name="Valdes V."/>
            <person name="Carrero J.C."/>
            <person name="Larralde C."/>
            <person name="Morales-Montor J."/>
            <person name="Limon-Lason J."/>
            <person name="Soberon X."/>
            <person name="Laclette J.P."/>
        </authorList>
    </citation>
    <scope>NUCLEOTIDE SEQUENCE [LARGE SCALE GENOMIC DNA]</scope>
</reference>
<feature type="region of interest" description="Disordered" evidence="1">
    <location>
        <begin position="1"/>
        <end position="29"/>
    </location>
</feature>
<evidence type="ECO:0000313" key="3">
    <source>
        <dbReference type="Proteomes" id="UP000017246"/>
    </source>
</evidence>
<gene>
    <name evidence="2" type="ORF">EmuJ_000025300</name>
</gene>
<proteinExistence type="predicted"/>
<dbReference type="AlphaFoldDB" id="A0A087VWQ6"/>